<sequence length="388" mass="44661">MVVEVTRHIKITVERELWARSAGRCQFNGCNKFLYKSSVTQEPVNISQKAHIYSFSKIGPRGWGMLSQKQNKLNDISNLMLICHSCHQKIDQDKDGIRYTAALLINWKAQHEQRVEIVTGIAPDKKSHVVLYGANIGSEKTSIEYYACVQAMFPHWYPSDERPIQISTKSELEDSSPEYWQAEKLHLLKAFKRKILPVIEDDPCKHLSLFTLAPQPLLIELGALLTDKISVESYQLHREPKSWQWQDCQDDFDYIVRKPECTKGAVALVVSLSDNVSKNRITRVLGDDAAIWEITIENPHNDFMQSRQQLSLFRQRLRGLIVDIKQQHGEVTPLHIFPVMPVSCAIEFGRARTPKADMPWFVYDHDLKTQEFINAIELKGDLHARQSK</sequence>
<dbReference type="EMBL" id="LAQL01000006">
    <property type="protein sequence ID" value="KLN61022.1"/>
    <property type="molecule type" value="Genomic_DNA"/>
</dbReference>
<feature type="domain" description="SMODS-associated and fused to various effectors" evidence="1">
    <location>
        <begin position="188"/>
        <end position="378"/>
    </location>
</feature>
<dbReference type="InterPro" id="IPR040836">
    <property type="entry name" value="SAVED"/>
</dbReference>
<gene>
    <name evidence="2" type="ORF">WH96_09760</name>
</gene>
<proteinExistence type="predicted"/>
<accession>A0A0H2MJV6</accession>
<dbReference type="AlphaFoldDB" id="A0A0H2MJV6"/>
<evidence type="ECO:0000313" key="3">
    <source>
        <dbReference type="Proteomes" id="UP000035444"/>
    </source>
</evidence>
<comment type="caution">
    <text evidence="2">The sequence shown here is derived from an EMBL/GenBank/DDBJ whole genome shotgun (WGS) entry which is preliminary data.</text>
</comment>
<dbReference type="RefSeq" id="WP_047764245.1">
    <property type="nucleotide sequence ID" value="NZ_LAQL01000006.1"/>
</dbReference>
<reference evidence="2 3" key="1">
    <citation type="submission" date="2015-03" db="EMBL/GenBank/DDBJ databases">
        <title>Genome Sequence of Kiloniella spongiae MEBiC09566, isolated from a marine sponge.</title>
        <authorList>
            <person name="Shao Z."/>
            <person name="Wang L."/>
            <person name="Li X."/>
        </authorList>
    </citation>
    <scope>NUCLEOTIDE SEQUENCE [LARGE SCALE GENOMIC DNA]</scope>
    <source>
        <strain evidence="2 3">MEBiC09566</strain>
    </source>
</reference>
<keyword evidence="3" id="KW-1185">Reference proteome</keyword>
<evidence type="ECO:0000259" key="1">
    <source>
        <dbReference type="Pfam" id="PF18145"/>
    </source>
</evidence>
<dbReference type="STRING" id="1489064.WH96_09760"/>
<protein>
    <recommendedName>
        <fullName evidence="1">SMODS-associated and fused to various effectors domain-containing protein</fullName>
    </recommendedName>
</protein>
<dbReference type="Pfam" id="PF18145">
    <property type="entry name" value="SAVED"/>
    <property type="match status" value="1"/>
</dbReference>
<dbReference type="NCBIfam" id="NF033611">
    <property type="entry name" value="SAVED"/>
    <property type="match status" value="1"/>
</dbReference>
<evidence type="ECO:0000313" key="2">
    <source>
        <dbReference type="EMBL" id="KLN61022.1"/>
    </source>
</evidence>
<dbReference type="Proteomes" id="UP000035444">
    <property type="component" value="Unassembled WGS sequence"/>
</dbReference>
<name>A0A0H2MJV6_9PROT</name>
<organism evidence="2 3">
    <name type="scientific">Kiloniella spongiae</name>
    <dbReference type="NCBI Taxonomy" id="1489064"/>
    <lineage>
        <taxon>Bacteria</taxon>
        <taxon>Pseudomonadati</taxon>
        <taxon>Pseudomonadota</taxon>
        <taxon>Alphaproteobacteria</taxon>
        <taxon>Rhodospirillales</taxon>
        <taxon>Kiloniellaceae</taxon>
        <taxon>Kiloniella</taxon>
    </lineage>
</organism>
<dbReference type="OrthoDB" id="5379188at2"/>
<dbReference type="PATRIC" id="fig|1489064.4.peg.3242"/>